<dbReference type="AlphaFoldDB" id="A0A1G5RWH8"/>
<dbReference type="STRING" id="1120920.SAMN03080599_01188"/>
<dbReference type="OrthoDB" id="48287at2"/>
<evidence type="ECO:0000313" key="2">
    <source>
        <dbReference type="Proteomes" id="UP000199208"/>
    </source>
</evidence>
<dbReference type="Gene3D" id="3.40.50.720">
    <property type="entry name" value="NAD(P)-binding Rossmann-like Domain"/>
    <property type="match status" value="1"/>
</dbReference>
<evidence type="ECO:0000313" key="1">
    <source>
        <dbReference type="EMBL" id="SCZ78277.1"/>
    </source>
</evidence>
<name>A0A1G5RWH8_9FIRM</name>
<gene>
    <name evidence="1" type="ORF">SAMN03080599_01188</name>
</gene>
<reference evidence="1 2" key="1">
    <citation type="submission" date="2016-10" db="EMBL/GenBank/DDBJ databases">
        <authorList>
            <person name="de Groot N.N."/>
        </authorList>
    </citation>
    <scope>NUCLEOTIDE SEQUENCE [LARGE SCALE GENOMIC DNA]</scope>
    <source>
        <strain evidence="1 2">DSM 2784</strain>
    </source>
</reference>
<organism evidence="1 2">
    <name type="scientific">Acidaminobacter hydrogenoformans DSM 2784</name>
    <dbReference type="NCBI Taxonomy" id="1120920"/>
    <lineage>
        <taxon>Bacteria</taxon>
        <taxon>Bacillati</taxon>
        <taxon>Bacillota</taxon>
        <taxon>Clostridia</taxon>
        <taxon>Peptostreptococcales</taxon>
        <taxon>Acidaminobacteraceae</taxon>
        <taxon>Acidaminobacter</taxon>
    </lineage>
</organism>
<sequence>MKPLNGLFEKELKVANLGLETFYDDLKNQSVEVVHVDWRPTAGGNEKMLSLLGKLKGKK</sequence>
<dbReference type="EMBL" id="FMWL01000004">
    <property type="protein sequence ID" value="SCZ78277.1"/>
    <property type="molecule type" value="Genomic_DNA"/>
</dbReference>
<dbReference type="Proteomes" id="UP000199208">
    <property type="component" value="Unassembled WGS sequence"/>
</dbReference>
<keyword evidence="2" id="KW-1185">Reference proteome</keyword>
<proteinExistence type="predicted"/>
<accession>A0A1G5RWH8</accession>
<protein>
    <submittedName>
        <fullName evidence="1">FdrA protein</fullName>
    </submittedName>
</protein>
<dbReference type="RefSeq" id="WP_092589976.1">
    <property type="nucleotide sequence ID" value="NZ_FMWL01000004.1"/>
</dbReference>